<proteinExistence type="predicted"/>
<comment type="caution">
    <text evidence="2">The sequence shown here is derived from an EMBL/GenBank/DDBJ whole genome shotgun (WGS) entry which is preliminary data.</text>
</comment>
<sequence length="163" mass="18590">MTSPQVVSQPQHANPPSMMGFTSPYPVSIQKVQVCGPPLLCSDIKSESRIRSPTVSSTQEDIQRRQQDQKSQRLSKDSDVQIIDLATEMDLVLCRLREALQNRRKYLLDRETGKRALAMKKARSNSTQSQIDVKSVLQINHFMPHSPKKEVKEEKTDFVIEIQ</sequence>
<feature type="compositionally biased region" description="Polar residues" evidence="1">
    <location>
        <begin position="51"/>
        <end position="60"/>
    </location>
</feature>
<feature type="region of interest" description="Disordered" evidence="1">
    <location>
        <begin position="46"/>
        <end position="78"/>
    </location>
</feature>
<dbReference type="Proteomes" id="UP001186944">
    <property type="component" value="Unassembled WGS sequence"/>
</dbReference>
<gene>
    <name evidence="2" type="ORF">FSP39_000320</name>
</gene>
<organism evidence="2 3">
    <name type="scientific">Pinctada imbricata</name>
    <name type="common">Atlantic pearl-oyster</name>
    <name type="synonym">Pinctada martensii</name>
    <dbReference type="NCBI Taxonomy" id="66713"/>
    <lineage>
        <taxon>Eukaryota</taxon>
        <taxon>Metazoa</taxon>
        <taxon>Spiralia</taxon>
        <taxon>Lophotrochozoa</taxon>
        <taxon>Mollusca</taxon>
        <taxon>Bivalvia</taxon>
        <taxon>Autobranchia</taxon>
        <taxon>Pteriomorphia</taxon>
        <taxon>Pterioida</taxon>
        <taxon>Pterioidea</taxon>
        <taxon>Pteriidae</taxon>
        <taxon>Pinctada</taxon>
    </lineage>
</organism>
<evidence type="ECO:0000313" key="3">
    <source>
        <dbReference type="Proteomes" id="UP001186944"/>
    </source>
</evidence>
<accession>A0AA88YFY5</accession>
<dbReference type="AlphaFoldDB" id="A0AA88YFY5"/>
<name>A0AA88YFY5_PINIB</name>
<keyword evidence="3" id="KW-1185">Reference proteome</keyword>
<protein>
    <submittedName>
        <fullName evidence="2">Uncharacterized protein</fullName>
    </submittedName>
</protein>
<evidence type="ECO:0000256" key="1">
    <source>
        <dbReference type="SAM" id="MobiDB-lite"/>
    </source>
</evidence>
<dbReference type="EMBL" id="VSWD01000005">
    <property type="protein sequence ID" value="KAK3101021.1"/>
    <property type="molecule type" value="Genomic_DNA"/>
</dbReference>
<feature type="compositionally biased region" description="Basic and acidic residues" evidence="1">
    <location>
        <begin position="61"/>
        <end position="78"/>
    </location>
</feature>
<reference evidence="2" key="1">
    <citation type="submission" date="2019-08" db="EMBL/GenBank/DDBJ databases">
        <title>The improved chromosome-level genome for the pearl oyster Pinctada fucata martensii using PacBio sequencing and Hi-C.</title>
        <authorList>
            <person name="Zheng Z."/>
        </authorList>
    </citation>
    <scope>NUCLEOTIDE SEQUENCE</scope>
    <source>
        <strain evidence="2">ZZ-2019</strain>
        <tissue evidence="2">Adductor muscle</tissue>
    </source>
</reference>
<evidence type="ECO:0000313" key="2">
    <source>
        <dbReference type="EMBL" id="KAK3101021.1"/>
    </source>
</evidence>